<dbReference type="EMBL" id="CACVBM020000333">
    <property type="protein sequence ID" value="CAA7017963.1"/>
    <property type="molecule type" value="Genomic_DNA"/>
</dbReference>
<reference evidence="5" key="1">
    <citation type="submission" date="2020-01" db="EMBL/GenBank/DDBJ databases">
        <authorList>
            <person name="Mishra B."/>
        </authorList>
    </citation>
    <scope>NUCLEOTIDE SEQUENCE [LARGE SCALE GENOMIC DNA]</scope>
</reference>
<name>A0A6D2HQ73_9BRAS</name>
<evidence type="ECO:0000313" key="5">
    <source>
        <dbReference type="EMBL" id="CAA7017963.1"/>
    </source>
</evidence>
<comment type="caution">
    <text evidence="5">The sequence shown here is derived from an EMBL/GenBank/DDBJ whole genome shotgun (WGS) entry which is preliminary data.</text>
</comment>
<feature type="domain" description="Ubiquitin-like protease family profile" evidence="4">
    <location>
        <begin position="59"/>
        <end position="228"/>
    </location>
</feature>
<evidence type="ECO:0000313" key="6">
    <source>
        <dbReference type="Proteomes" id="UP000467841"/>
    </source>
</evidence>
<comment type="similarity">
    <text evidence="1">Belongs to the peptidase C48 family.</text>
</comment>
<evidence type="ECO:0000256" key="2">
    <source>
        <dbReference type="ARBA" id="ARBA00022670"/>
    </source>
</evidence>
<proteinExistence type="inferred from homology"/>
<keyword evidence="3" id="KW-0378">Hydrolase</keyword>
<evidence type="ECO:0000259" key="4">
    <source>
        <dbReference type="PROSITE" id="PS50600"/>
    </source>
</evidence>
<accession>A0A6D2HQ73</accession>
<gene>
    <name evidence="5" type="ORF">MERR_LOCUS5198</name>
</gene>
<dbReference type="Proteomes" id="UP000467841">
    <property type="component" value="Unassembled WGS sequence"/>
</dbReference>
<evidence type="ECO:0000256" key="1">
    <source>
        <dbReference type="ARBA" id="ARBA00005234"/>
    </source>
</evidence>
<keyword evidence="6" id="KW-1185">Reference proteome</keyword>
<dbReference type="SUPFAM" id="SSF54001">
    <property type="entry name" value="Cysteine proteinases"/>
    <property type="match status" value="1"/>
</dbReference>
<organism evidence="5 6">
    <name type="scientific">Microthlaspi erraticum</name>
    <dbReference type="NCBI Taxonomy" id="1685480"/>
    <lineage>
        <taxon>Eukaryota</taxon>
        <taxon>Viridiplantae</taxon>
        <taxon>Streptophyta</taxon>
        <taxon>Embryophyta</taxon>
        <taxon>Tracheophyta</taxon>
        <taxon>Spermatophyta</taxon>
        <taxon>Magnoliopsida</taxon>
        <taxon>eudicotyledons</taxon>
        <taxon>Gunneridae</taxon>
        <taxon>Pentapetalae</taxon>
        <taxon>rosids</taxon>
        <taxon>malvids</taxon>
        <taxon>Brassicales</taxon>
        <taxon>Brassicaceae</taxon>
        <taxon>Coluteocarpeae</taxon>
        <taxon>Microthlaspi</taxon>
    </lineage>
</organism>
<sequence length="268" mass="30569">MREEYIGDPRVWGLFASRTEPRYEPINRAVYRVTKDEFKIFQRALKENTKKEFSIVTGHTVTNKLFLEIAKKQEWVGTEHMEVIMTMLWRRRGEVLVKDRAVFVESAFTSLVASMYPVFKTCDDKSAFDWGNNVRSFVSGKSRRKKTEVRICDERGHVVRPDELGSCGRSVHGTGRSVNALDTEALHGTQCAKNISTTAYGWARTGGLYQNTRAGDCGPCAAKFLEMHAHGLHEEMSTVTDQDVDRFREKYAMDCYEEFVGKANVANK</sequence>
<keyword evidence="2" id="KW-0645">Protease</keyword>
<dbReference type="InterPro" id="IPR003653">
    <property type="entry name" value="Peptidase_C48_C"/>
</dbReference>
<dbReference type="PROSITE" id="PS50600">
    <property type="entry name" value="ULP_PROTEASE"/>
    <property type="match status" value="1"/>
</dbReference>
<dbReference type="InterPro" id="IPR038765">
    <property type="entry name" value="Papain-like_cys_pep_sf"/>
</dbReference>
<dbReference type="OrthoDB" id="1107396at2759"/>
<evidence type="ECO:0000256" key="3">
    <source>
        <dbReference type="ARBA" id="ARBA00022801"/>
    </source>
</evidence>
<dbReference type="GO" id="GO:0008234">
    <property type="term" value="F:cysteine-type peptidase activity"/>
    <property type="evidence" value="ECO:0007669"/>
    <property type="project" value="InterPro"/>
</dbReference>
<dbReference type="Pfam" id="PF02902">
    <property type="entry name" value="Peptidase_C48"/>
    <property type="match status" value="1"/>
</dbReference>
<protein>
    <recommendedName>
        <fullName evidence="4">Ubiquitin-like protease family profile domain-containing protein</fullName>
    </recommendedName>
</protein>
<dbReference type="GO" id="GO:0006508">
    <property type="term" value="P:proteolysis"/>
    <property type="evidence" value="ECO:0007669"/>
    <property type="project" value="UniProtKB-KW"/>
</dbReference>
<dbReference type="AlphaFoldDB" id="A0A6D2HQ73"/>